<organism evidence="1 2">
    <name type="scientific">Azospirillum argentinense</name>
    <dbReference type="NCBI Taxonomy" id="2970906"/>
    <lineage>
        <taxon>Bacteria</taxon>
        <taxon>Pseudomonadati</taxon>
        <taxon>Pseudomonadota</taxon>
        <taxon>Alphaproteobacteria</taxon>
        <taxon>Rhodospirillales</taxon>
        <taxon>Azospirillaceae</taxon>
        <taxon>Azospirillum</taxon>
    </lineage>
</organism>
<evidence type="ECO:0000313" key="1">
    <source>
        <dbReference type="EMBL" id="KAA1053180.1"/>
    </source>
</evidence>
<gene>
    <name evidence="1" type="ORF">FH063_003099</name>
</gene>
<sequence>MSDDIKSELLNEVLVRAGVVQQDQAGNVIYHAYRNWLVEVIREVGAFVTKNSISALPLDGELKTAFDDLAAGLAATANTPQ</sequence>
<dbReference type="AlphaFoldDB" id="A0A5B0KNR0"/>
<dbReference type="RefSeq" id="WP_149651340.1">
    <property type="nucleotide sequence ID" value="NZ_VEWN01000017.1"/>
</dbReference>
<protein>
    <submittedName>
        <fullName evidence="1">Uncharacterized protein</fullName>
    </submittedName>
</protein>
<dbReference type="EMBL" id="VEWN01000017">
    <property type="protein sequence ID" value="KAA1053180.1"/>
    <property type="molecule type" value="Genomic_DNA"/>
</dbReference>
<evidence type="ECO:0000313" key="2">
    <source>
        <dbReference type="Proteomes" id="UP000325333"/>
    </source>
</evidence>
<name>A0A5B0KNR0_9PROT</name>
<comment type="caution">
    <text evidence="1">The sequence shown here is derived from an EMBL/GenBank/DDBJ whole genome shotgun (WGS) entry which is preliminary data.</text>
</comment>
<accession>A0A5B0KNR0</accession>
<proteinExistence type="predicted"/>
<reference evidence="1 2" key="1">
    <citation type="submission" date="2019-07" db="EMBL/GenBank/DDBJ databases">
        <title>Genome sequencing of the stress-tolerant strain Azospirillum brasilense Az19.</title>
        <authorList>
            <person name="Maroniche G.A."/>
            <person name="Garcia J.E."/>
            <person name="Pagnussat L."/>
            <person name="Amenta M."/>
            <person name="Creus C.M."/>
        </authorList>
    </citation>
    <scope>NUCLEOTIDE SEQUENCE [LARGE SCALE GENOMIC DNA]</scope>
    <source>
        <strain evidence="1 2">Az19</strain>
    </source>
</reference>
<dbReference type="Proteomes" id="UP000325333">
    <property type="component" value="Unassembled WGS sequence"/>
</dbReference>